<name>A0A8T0GGT1_CERPU</name>
<feature type="compositionally biased region" description="Pro residues" evidence="1">
    <location>
        <begin position="38"/>
        <end position="47"/>
    </location>
</feature>
<protein>
    <submittedName>
        <fullName evidence="2">Uncharacterized protein</fullName>
    </submittedName>
</protein>
<evidence type="ECO:0000313" key="2">
    <source>
        <dbReference type="EMBL" id="KAG0558230.1"/>
    </source>
</evidence>
<evidence type="ECO:0000313" key="3">
    <source>
        <dbReference type="Proteomes" id="UP000822688"/>
    </source>
</evidence>
<proteinExistence type="predicted"/>
<sequence length="84" mass="9418">MPTSLRTSPRPHIAPTPLNRPPSRRTSPLLITIRSTTPPSPPSPPPPPHRDLAPASPPTHATIARLPRRLPNWNSRQGKPRRWR</sequence>
<dbReference type="EMBL" id="CM026431">
    <property type="protein sequence ID" value="KAG0558230.1"/>
    <property type="molecule type" value="Genomic_DNA"/>
</dbReference>
<organism evidence="2 3">
    <name type="scientific">Ceratodon purpureus</name>
    <name type="common">Fire moss</name>
    <name type="synonym">Dicranum purpureum</name>
    <dbReference type="NCBI Taxonomy" id="3225"/>
    <lineage>
        <taxon>Eukaryota</taxon>
        <taxon>Viridiplantae</taxon>
        <taxon>Streptophyta</taxon>
        <taxon>Embryophyta</taxon>
        <taxon>Bryophyta</taxon>
        <taxon>Bryophytina</taxon>
        <taxon>Bryopsida</taxon>
        <taxon>Dicranidae</taxon>
        <taxon>Pseudoditrichales</taxon>
        <taxon>Ditrichaceae</taxon>
        <taxon>Ceratodon</taxon>
    </lineage>
</organism>
<dbReference type="AlphaFoldDB" id="A0A8T0GGT1"/>
<reference evidence="2" key="1">
    <citation type="submission" date="2020-06" db="EMBL/GenBank/DDBJ databases">
        <title>WGS assembly of Ceratodon purpureus strain R40.</title>
        <authorList>
            <person name="Carey S.B."/>
            <person name="Jenkins J."/>
            <person name="Shu S."/>
            <person name="Lovell J.T."/>
            <person name="Sreedasyam A."/>
            <person name="Maumus F."/>
            <person name="Tiley G.P."/>
            <person name="Fernandez-Pozo N."/>
            <person name="Barry K."/>
            <person name="Chen C."/>
            <person name="Wang M."/>
            <person name="Lipzen A."/>
            <person name="Daum C."/>
            <person name="Saski C.A."/>
            <person name="Payton A.C."/>
            <person name="Mcbreen J.C."/>
            <person name="Conrad R.E."/>
            <person name="Kollar L.M."/>
            <person name="Olsson S."/>
            <person name="Huttunen S."/>
            <person name="Landis J.B."/>
            <person name="Wickett N.J."/>
            <person name="Johnson M.G."/>
            <person name="Rensing S.A."/>
            <person name="Grimwood J."/>
            <person name="Schmutz J."/>
            <person name="Mcdaniel S.F."/>
        </authorList>
    </citation>
    <scope>NUCLEOTIDE SEQUENCE</scope>
    <source>
        <strain evidence="2">R40</strain>
    </source>
</reference>
<dbReference type="Proteomes" id="UP000822688">
    <property type="component" value="Chromosome 10"/>
</dbReference>
<keyword evidence="3" id="KW-1185">Reference proteome</keyword>
<evidence type="ECO:0000256" key="1">
    <source>
        <dbReference type="SAM" id="MobiDB-lite"/>
    </source>
</evidence>
<feature type="region of interest" description="Disordered" evidence="1">
    <location>
        <begin position="1"/>
        <end position="84"/>
    </location>
</feature>
<gene>
    <name evidence="2" type="ORF">KC19_10G013500</name>
</gene>
<accession>A0A8T0GGT1</accession>
<comment type="caution">
    <text evidence="2">The sequence shown here is derived from an EMBL/GenBank/DDBJ whole genome shotgun (WGS) entry which is preliminary data.</text>
</comment>